<feature type="region of interest" description="Disordered" evidence="4">
    <location>
        <begin position="1119"/>
        <end position="1139"/>
    </location>
</feature>
<comment type="caution">
    <text evidence="7">The sequence shown here is derived from an EMBL/GenBank/DDBJ whole genome shotgun (WGS) entry which is preliminary data.</text>
</comment>
<feature type="domain" description="Laminin G" evidence="6">
    <location>
        <begin position="204"/>
        <end position="415"/>
    </location>
</feature>
<dbReference type="PROSITE" id="PS50025">
    <property type="entry name" value="LAM_G_DOMAIN"/>
    <property type="match status" value="1"/>
</dbReference>
<evidence type="ECO:0000256" key="2">
    <source>
        <dbReference type="ARBA" id="ARBA00023157"/>
    </source>
</evidence>
<evidence type="ECO:0000256" key="5">
    <source>
        <dbReference type="SAM" id="SignalP"/>
    </source>
</evidence>
<dbReference type="Gene3D" id="2.20.100.10">
    <property type="entry name" value="Thrombospondin type-1 (TSP1) repeat"/>
    <property type="match status" value="3"/>
</dbReference>
<feature type="region of interest" description="Disordered" evidence="4">
    <location>
        <begin position="789"/>
        <end position="1080"/>
    </location>
</feature>
<feature type="compositionally biased region" description="Low complexity" evidence="4">
    <location>
        <begin position="882"/>
        <end position="911"/>
    </location>
</feature>
<dbReference type="OrthoDB" id="446173at2759"/>
<evidence type="ECO:0000256" key="4">
    <source>
        <dbReference type="SAM" id="MobiDB-lite"/>
    </source>
</evidence>
<evidence type="ECO:0000256" key="3">
    <source>
        <dbReference type="PROSITE-ProRule" id="PRU00122"/>
    </source>
</evidence>
<evidence type="ECO:0000256" key="1">
    <source>
        <dbReference type="ARBA" id="ARBA00022737"/>
    </source>
</evidence>
<dbReference type="SUPFAM" id="SSF49899">
    <property type="entry name" value="Concanavalin A-like lectins/glucanases"/>
    <property type="match status" value="2"/>
</dbReference>
<feature type="compositionally biased region" description="Basic and acidic residues" evidence="4">
    <location>
        <begin position="996"/>
        <end position="1008"/>
    </location>
</feature>
<dbReference type="Pfam" id="PF00090">
    <property type="entry name" value="TSP_1"/>
    <property type="match status" value="3"/>
</dbReference>
<dbReference type="PANTHER" id="PTHR22906">
    <property type="entry name" value="PROPERDIN"/>
    <property type="match status" value="1"/>
</dbReference>
<evidence type="ECO:0000259" key="6">
    <source>
        <dbReference type="PROSITE" id="PS50025"/>
    </source>
</evidence>
<keyword evidence="2" id="KW-1015">Disulfide bond</keyword>
<dbReference type="EMBL" id="MTYJ01000131">
    <property type="protein sequence ID" value="OQV13037.1"/>
    <property type="molecule type" value="Genomic_DNA"/>
</dbReference>
<dbReference type="SMART" id="SM00209">
    <property type="entry name" value="TSP1"/>
    <property type="match status" value="3"/>
</dbReference>
<dbReference type="PROSITE" id="PS50092">
    <property type="entry name" value="TSP1"/>
    <property type="match status" value="3"/>
</dbReference>
<dbReference type="Pfam" id="PF02210">
    <property type="entry name" value="Laminin_G_2"/>
    <property type="match status" value="1"/>
</dbReference>
<organism evidence="7 8">
    <name type="scientific">Hypsibius exemplaris</name>
    <name type="common">Freshwater tardigrade</name>
    <dbReference type="NCBI Taxonomy" id="2072580"/>
    <lineage>
        <taxon>Eukaryota</taxon>
        <taxon>Metazoa</taxon>
        <taxon>Ecdysozoa</taxon>
        <taxon>Tardigrada</taxon>
        <taxon>Eutardigrada</taxon>
        <taxon>Parachela</taxon>
        <taxon>Hypsibioidea</taxon>
        <taxon>Hypsibiidae</taxon>
        <taxon>Hypsibius</taxon>
    </lineage>
</organism>
<feature type="compositionally biased region" description="Basic residues" evidence="4">
    <location>
        <begin position="915"/>
        <end position="924"/>
    </location>
</feature>
<dbReference type="InterPro" id="IPR013320">
    <property type="entry name" value="ConA-like_dom_sf"/>
</dbReference>
<dbReference type="Gene3D" id="2.60.120.200">
    <property type="match status" value="2"/>
</dbReference>
<dbReference type="SUPFAM" id="SSF82895">
    <property type="entry name" value="TSP-1 type 1 repeat"/>
    <property type="match status" value="3"/>
</dbReference>
<feature type="compositionally biased region" description="Polar residues" evidence="4">
    <location>
        <begin position="1061"/>
        <end position="1074"/>
    </location>
</feature>
<feature type="compositionally biased region" description="Basic and acidic residues" evidence="4">
    <location>
        <begin position="925"/>
        <end position="943"/>
    </location>
</feature>
<dbReference type="PANTHER" id="PTHR22906:SF21">
    <property type="entry name" value="SEMA DOMAIN-CONTAINING PROTEIN"/>
    <property type="match status" value="1"/>
</dbReference>
<protein>
    <submittedName>
        <fullName evidence="7">Hemicentin-1</fullName>
    </submittedName>
</protein>
<keyword evidence="8" id="KW-1185">Reference proteome</keyword>
<accession>A0A1W0WCZ9</accession>
<dbReference type="CDD" id="cd00110">
    <property type="entry name" value="LamG"/>
    <property type="match status" value="1"/>
</dbReference>
<feature type="compositionally biased region" description="Basic and acidic residues" evidence="4">
    <location>
        <begin position="962"/>
        <end position="973"/>
    </location>
</feature>
<dbReference type="InterPro" id="IPR001791">
    <property type="entry name" value="Laminin_G"/>
</dbReference>
<comment type="caution">
    <text evidence="3">Lacks conserved residue(s) required for the propagation of feature annotation.</text>
</comment>
<feature type="compositionally biased region" description="Polar residues" evidence="4">
    <location>
        <begin position="866"/>
        <end position="881"/>
    </location>
</feature>
<name>A0A1W0WCZ9_HYPEX</name>
<dbReference type="Proteomes" id="UP000192578">
    <property type="component" value="Unassembled WGS sequence"/>
</dbReference>
<proteinExistence type="predicted"/>
<dbReference type="AlphaFoldDB" id="A0A1W0WCZ9"/>
<keyword evidence="5" id="KW-0732">Signal</keyword>
<feature type="chain" id="PRO_5012912868" evidence="5">
    <location>
        <begin position="25"/>
        <end position="1176"/>
    </location>
</feature>
<dbReference type="InterPro" id="IPR036383">
    <property type="entry name" value="TSP1_rpt_sf"/>
</dbReference>
<feature type="compositionally biased region" description="Gly residues" evidence="4">
    <location>
        <begin position="1166"/>
        <end position="1176"/>
    </location>
</feature>
<gene>
    <name evidence="7" type="ORF">BV898_12694</name>
</gene>
<keyword evidence="1" id="KW-0677">Repeat</keyword>
<evidence type="ECO:0000313" key="8">
    <source>
        <dbReference type="Proteomes" id="UP000192578"/>
    </source>
</evidence>
<feature type="region of interest" description="Disordered" evidence="4">
    <location>
        <begin position="1156"/>
        <end position="1176"/>
    </location>
</feature>
<feature type="compositionally biased region" description="Basic residues" evidence="4">
    <location>
        <begin position="1009"/>
        <end position="1032"/>
    </location>
</feature>
<evidence type="ECO:0000313" key="7">
    <source>
        <dbReference type="EMBL" id="OQV13037.1"/>
    </source>
</evidence>
<dbReference type="InterPro" id="IPR000884">
    <property type="entry name" value="TSP1_rpt"/>
</dbReference>
<sequence length="1176" mass="131883">MSHGGRHTVLARLWLTMITFSLTATSTKEPSSDIDADPPRWTNWDDWSPCDVTCGVGIQVKHRACYPIGAECMGSSRETQRCNLTACPDVGKWSEWTQWSDCTKSCGIGTQTKYRTCLSAEAQQQCLGSNRNVRVCNTDPCKTSGGWSAWNEWSPCSEPCGRGVRYQDRTCEDPAPTGGGAACSGPGTKVGFCFEKPCTDKAASQVSVFDGEAYVEYEKTFVSRKLLSVYVKFKPEERDGLLVYRHHGVNHTSAGSNDTVVLRLEGGHVELFVQMAGVVASLRHDEILEMSRWSNVFAAVVGTRIILRVNNGVPMERKSPNVEMEKVDLDQQMFVGGVSEMFRAAIGITHPGFVGWIASVRVGYEEYFLDETEEMTSVNEQTNHPIAKRKVVRWDVEAEELYPMFTGDDYTVFTCSDCHKPDIVIEIVIKPFSTSTGVVWSNFGEEAGSYLILYFRKNSLVFCLNLGSEKMCTITEPVVEKHWLTVTVTVKSKQAHLRLNHEHAYLITLDGEPYRARPPLHFAGGELDYWTIVYMITKQTGGFNGILYSISINKKDYNVLREVAMRQTGRLVSSISASIAAKYDEYHEPPAAEVEFQCDLSSHEDKLGVSGGIAFWLREGEIIQNLTSMSIQQIAGMKHATKLTVRNTEIGDSDGFYGCLLRTGHYEILVHVFGVSFDDANDIDFVEVSETAVLVVALLGSVCVLFALFALLRTGCMRRFPAYNAIMQRMPSWFTDGHRKDFLLRHTCSLQRTGQLPADYIQRLLTMQEKAIQTPSAMDLGRLYGQPRDNFHFGPNSADPDSDYDQPIPRRKSDGSVFPRPLITMPRRTNQPVQMKIPPHVSRAPDKYLARKLLPSEPSDSETSRSKTTNATSEATTKWSNPTTSEPESRSTSAATKTGLSSSQVSSSDSDVTPRSRRPHRRKTNKTESESLSRKVKFRRELAPEETSSGDEELAITRKRSQKEQPAETRSEPTPRAIANKREQDGNSVPIEDFERELRLANRSEPVRRQRPHPSVVRRQRSRPSVVRRQRPHPSVGLSRPTTPESHRSQRRPLPVGTRFHYSSSSRPSTTQRYSALDSPEYQPFQPIPYSVGGVEAPAMEGYAAYLQPPPASMRPVLMRPMPYPSDEPATQWSDTLDPYGQWDEQHLELEQNATAWYPSQQDDAGYGGGGPQYYQ</sequence>
<dbReference type="FunFam" id="2.20.100.10:FF:000001">
    <property type="entry name" value="semaphorin-5A isoform X1"/>
    <property type="match status" value="2"/>
</dbReference>
<reference evidence="8" key="1">
    <citation type="submission" date="2017-01" db="EMBL/GenBank/DDBJ databases">
        <title>Comparative genomics of anhydrobiosis in the tardigrade Hypsibius dujardini.</title>
        <authorList>
            <person name="Yoshida Y."/>
            <person name="Koutsovoulos G."/>
            <person name="Laetsch D."/>
            <person name="Stevens L."/>
            <person name="Kumar S."/>
            <person name="Horikawa D."/>
            <person name="Ishino K."/>
            <person name="Komine S."/>
            <person name="Tomita M."/>
            <person name="Blaxter M."/>
            <person name="Arakawa K."/>
        </authorList>
    </citation>
    <scope>NUCLEOTIDE SEQUENCE [LARGE SCALE GENOMIC DNA]</scope>
    <source>
        <strain evidence="8">Z151</strain>
    </source>
</reference>
<feature type="signal peptide" evidence="5">
    <location>
        <begin position="1"/>
        <end position="24"/>
    </location>
</feature>
<dbReference type="InterPro" id="IPR052065">
    <property type="entry name" value="Compl_asym_regulator"/>
</dbReference>
<dbReference type="SMART" id="SM00282">
    <property type="entry name" value="LamG"/>
    <property type="match status" value="2"/>
</dbReference>